<proteinExistence type="predicted"/>
<gene>
    <name evidence="2" type="ORF">BCF58_1161</name>
</gene>
<sequence>MIYTEDFFAPGSTYPSDNVVELIDSYTSEHVVYKKTTVGIPTTGDGDGAIYRKKETDFYKREWTGYVNILWWGIGNTLSDYTETTTRIQKALALGYDTFFDEISIIINDSLPVQNNQKLLSKGCSIKQSGFVKEIFNCENKSNISITGFNLEGLGTDYQGSPSSKAVGVLCTGAKNLAIADNTFKDFSYSAVSGLNGIDHLTFKFNKVENSFDTEWAKVTPQDPFGRKDNTGITVGGKNISILKNSFKNSSQGIIIAENSEFISISDNDIENTILEHGMYLDAGLSNISVIGNRIKNTQKVGVKLQNFDKHPDTLGYVCHNVVVSNNIVDNTGSGGDGILINNTANTPLTLAKNVIVSGNVIRKAGQHGINVRYIDGGVVANNMVNDIMHSGIYIAFTKGLDVCHNNIRTTQESGIMIESKNDFLNVNSNTIDNPGAKNVGGEDLLTGISIRYTNNSEIAVKHNKIRGNSDQAMRWGIFVEGIEEPLPNLEQGTFEIENNVILKARYVDMRFLNGLIALRRLRDNYTTIQNSPGEQP</sequence>
<dbReference type="InterPro" id="IPR011050">
    <property type="entry name" value="Pectin_lyase_fold/virulence"/>
</dbReference>
<dbReference type="InterPro" id="IPR006626">
    <property type="entry name" value="PbH1"/>
</dbReference>
<keyword evidence="2" id="KW-0456">Lyase</keyword>
<dbReference type="SMART" id="SM00710">
    <property type="entry name" value="PbH1"/>
    <property type="match status" value="10"/>
</dbReference>
<dbReference type="EMBL" id="RBXB01000001">
    <property type="protein sequence ID" value="RKT01933.1"/>
    <property type="molecule type" value="Genomic_DNA"/>
</dbReference>
<dbReference type="GO" id="GO:0016829">
    <property type="term" value="F:lyase activity"/>
    <property type="evidence" value="ECO:0007669"/>
    <property type="project" value="UniProtKB-KW"/>
</dbReference>
<protein>
    <submittedName>
        <fullName evidence="2">Parallel beta helix pectate lyase-like protein</fullName>
    </submittedName>
</protein>
<dbReference type="AlphaFoldDB" id="A0A495SNV7"/>
<dbReference type="Pfam" id="PF13229">
    <property type="entry name" value="Beta_helix"/>
    <property type="match status" value="1"/>
</dbReference>
<dbReference type="InterPro" id="IPR039448">
    <property type="entry name" value="Beta_helix"/>
</dbReference>
<name>A0A495SNV7_9FLAO</name>
<keyword evidence="3" id="KW-1185">Reference proteome</keyword>
<evidence type="ECO:0000259" key="1">
    <source>
        <dbReference type="Pfam" id="PF13229"/>
    </source>
</evidence>
<accession>A0A495SNV7</accession>
<evidence type="ECO:0000313" key="2">
    <source>
        <dbReference type="EMBL" id="RKT01933.1"/>
    </source>
</evidence>
<dbReference type="InterPro" id="IPR012334">
    <property type="entry name" value="Pectin_lyas_fold"/>
</dbReference>
<feature type="domain" description="Right handed beta helix" evidence="1">
    <location>
        <begin position="318"/>
        <end position="436"/>
    </location>
</feature>
<dbReference type="RefSeq" id="WP_121460806.1">
    <property type="nucleotide sequence ID" value="NZ_RBXB01000001.1"/>
</dbReference>
<dbReference type="SUPFAM" id="SSF51126">
    <property type="entry name" value="Pectin lyase-like"/>
    <property type="match status" value="2"/>
</dbReference>
<reference evidence="2 3" key="1">
    <citation type="submission" date="2018-10" db="EMBL/GenBank/DDBJ databases">
        <title>Genomic Encyclopedia of Archaeal and Bacterial Type Strains, Phase II (KMG-II): from individual species to whole genera.</title>
        <authorList>
            <person name="Goeker M."/>
        </authorList>
    </citation>
    <scope>NUCLEOTIDE SEQUENCE [LARGE SCALE GENOMIC DNA]</scope>
    <source>
        <strain evidence="2 3">DSM 14219</strain>
    </source>
</reference>
<dbReference type="Proteomes" id="UP000272428">
    <property type="component" value="Unassembled WGS sequence"/>
</dbReference>
<dbReference type="OrthoDB" id="606446at2"/>
<dbReference type="Gene3D" id="2.160.20.10">
    <property type="entry name" value="Single-stranded right-handed beta-helix, Pectin lyase-like"/>
    <property type="match status" value="2"/>
</dbReference>
<organism evidence="2 3">
    <name type="scientific">Chryseobacterium defluvii</name>
    <dbReference type="NCBI Taxonomy" id="160396"/>
    <lineage>
        <taxon>Bacteria</taxon>
        <taxon>Pseudomonadati</taxon>
        <taxon>Bacteroidota</taxon>
        <taxon>Flavobacteriia</taxon>
        <taxon>Flavobacteriales</taxon>
        <taxon>Weeksellaceae</taxon>
        <taxon>Chryseobacterium group</taxon>
        <taxon>Chryseobacterium</taxon>
    </lineage>
</organism>
<comment type="caution">
    <text evidence="2">The sequence shown here is derived from an EMBL/GenBank/DDBJ whole genome shotgun (WGS) entry which is preliminary data.</text>
</comment>
<evidence type="ECO:0000313" key="3">
    <source>
        <dbReference type="Proteomes" id="UP000272428"/>
    </source>
</evidence>